<dbReference type="AlphaFoldDB" id="A0A183BHB8"/>
<evidence type="ECO:0000313" key="2">
    <source>
        <dbReference type="Proteomes" id="UP000272942"/>
    </source>
</evidence>
<evidence type="ECO:0000313" key="1">
    <source>
        <dbReference type="EMBL" id="VDP96773.1"/>
    </source>
</evidence>
<evidence type="ECO:0000313" key="3">
    <source>
        <dbReference type="WBParaSite" id="ECPE_0001865301-mRNA-1"/>
    </source>
</evidence>
<reference evidence="3" key="1">
    <citation type="submission" date="2016-06" db="UniProtKB">
        <authorList>
            <consortium name="WormBaseParasite"/>
        </authorList>
    </citation>
    <scope>IDENTIFICATION</scope>
</reference>
<dbReference type="WBParaSite" id="ECPE_0001865301-mRNA-1">
    <property type="protein sequence ID" value="ECPE_0001865301-mRNA-1"/>
    <property type="gene ID" value="ECPE_0001865301"/>
</dbReference>
<dbReference type="EMBL" id="UZAN01083135">
    <property type="protein sequence ID" value="VDP96773.1"/>
    <property type="molecule type" value="Genomic_DNA"/>
</dbReference>
<dbReference type="Proteomes" id="UP000272942">
    <property type="component" value="Unassembled WGS sequence"/>
</dbReference>
<organism evidence="3">
    <name type="scientific">Echinostoma caproni</name>
    <dbReference type="NCBI Taxonomy" id="27848"/>
    <lineage>
        <taxon>Eukaryota</taxon>
        <taxon>Metazoa</taxon>
        <taxon>Spiralia</taxon>
        <taxon>Lophotrochozoa</taxon>
        <taxon>Platyhelminthes</taxon>
        <taxon>Trematoda</taxon>
        <taxon>Digenea</taxon>
        <taxon>Plagiorchiida</taxon>
        <taxon>Echinostomata</taxon>
        <taxon>Echinostomatoidea</taxon>
        <taxon>Echinostomatidae</taxon>
        <taxon>Echinostoma</taxon>
    </lineage>
</organism>
<reference evidence="1 2" key="2">
    <citation type="submission" date="2018-11" db="EMBL/GenBank/DDBJ databases">
        <authorList>
            <consortium name="Pathogen Informatics"/>
        </authorList>
    </citation>
    <scope>NUCLEOTIDE SEQUENCE [LARGE SCALE GENOMIC DNA]</scope>
    <source>
        <strain evidence="1 2">Egypt</strain>
    </source>
</reference>
<name>A0A183BHB8_9TREM</name>
<gene>
    <name evidence="1" type="ORF">ECPE_LOCUS18603</name>
</gene>
<keyword evidence="2" id="KW-1185">Reference proteome</keyword>
<sequence>MVTWTGFLNGSAQRMARQSDSLSRNEVTKDRNDFYGGRCFNQHPTAEIAPIFKMNKIAECGYPAEEA</sequence>
<accession>A0A183BHB8</accession>
<protein>
    <submittedName>
        <fullName evidence="3">Secreted protein</fullName>
    </submittedName>
</protein>
<proteinExistence type="predicted"/>